<evidence type="ECO:0000313" key="2">
    <source>
        <dbReference type="EMBL" id="ABF75764.1"/>
    </source>
</evidence>
<name>A0A0H2XMY1_BURO1</name>
<dbReference type="HOGENOM" id="CLU_2663963_0_0_4"/>
<sequence>MPVCDPEPIFPMHSKVFSREASFAERHRARILLRISNPPLPKIASTGGTPMRGPLHSHLHGIAERPSRVTPCPSP</sequence>
<reference evidence="2" key="1">
    <citation type="submission" date="2006-05" db="EMBL/GenBank/DDBJ databases">
        <title>Complete sequence of chromosome 1 of Burkholderia cenocepacia AU 1054.</title>
        <authorList>
            <consortium name="US DOE Joint Genome Institute"/>
            <person name="Copeland A."/>
            <person name="Lucas S."/>
            <person name="Lapidus A."/>
            <person name="Barry K."/>
            <person name="Detter J.C."/>
            <person name="Glavina del Rio T."/>
            <person name="Hammon N."/>
            <person name="Israni S."/>
            <person name="Dalin E."/>
            <person name="Tice H."/>
            <person name="Pitluck S."/>
            <person name="Chain P."/>
            <person name="Malfatti S."/>
            <person name="Shin M."/>
            <person name="Vergez L."/>
            <person name="Schmutz J."/>
            <person name="Larimer F."/>
            <person name="Land M."/>
            <person name="Hauser L."/>
            <person name="Kyrpides N."/>
            <person name="Lykidis A."/>
            <person name="LiPuma J.J."/>
            <person name="Konstantinidis K."/>
            <person name="Tiedje J.M."/>
            <person name="Richardson P."/>
        </authorList>
    </citation>
    <scope>NUCLEOTIDE SEQUENCE [LARGE SCALE GENOMIC DNA]</scope>
    <source>
        <strain evidence="2">AU 1054</strain>
    </source>
</reference>
<gene>
    <name evidence="2" type="ordered locus">Bcen_0855</name>
</gene>
<accession>A0A0H2XMY1</accession>
<dbReference type="EMBL" id="CP000378">
    <property type="protein sequence ID" value="ABF75764.1"/>
    <property type="molecule type" value="Genomic_DNA"/>
</dbReference>
<dbReference type="AlphaFoldDB" id="A0A0H2XMY1"/>
<feature type="region of interest" description="Disordered" evidence="1">
    <location>
        <begin position="39"/>
        <end position="75"/>
    </location>
</feature>
<protein>
    <submittedName>
        <fullName evidence="2">Uncharacterized protein</fullName>
    </submittedName>
</protein>
<proteinExistence type="predicted"/>
<organism evidence="2">
    <name type="scientific">Burkholderia orbicola (strain AU 1054)</name>
    <dbReference type="NCBI Taxonomy" id="331271"/>
    <lineage>
        <taxon>Bacteria</taxon>
        <taxon>Pseudomonadati</taxon>
        <taxon>Pseudomonadota</taxon>
        <taxon>Betaproteobacteria</taxon>
        <taxon>Burkholderiales</taxon>
        <taxon>Burkholderiaceae</taxon>
        <taxon>Burkholderia</taxon>
        <taxon>Burkholderia cepacia complex</taxon>
        <taxon>Burkholderia orbicola</taxon>
    </lineage>
</organism>
<evidence type="ECO:0000256" key="1">
    <source>
        <dbReference type="SAM" id="MobiDB-lite"/>
    </source>
</evidence>